<proteinExistence type="predicted"/>
<name>A0A6J4KNF2_9ACTN</name>
<gene>
    <name evidence="2" type="ORF">AVDCRST_MAG48-1916</name>
</gene>
<sequence length="29" mass="3272">WPPRSSRSRTASSFSRSKQSRPPPPAWSS</sequence>
<dbReference type="EMBL" id="CADCTS010000278">
    <property type="protein sequence ID" value="CAA9309203.1"/>
    <property type="molecule type" value="Genomic_DNA"/>
</dbReference>
<feature type="non-terminal residue" evidence="2">
    <location>
        <position position="29"/>
    </location>
</feature>
<feature type="region of interest" description="Disordered" evidence="1">
    <location>
        <begin position="1"/>
        <end position="29"/>
    </location>
</feature>
<evidence type="ECO:0000256" key="1">
    <source>
        <dbReference type="SAM" id="MobiDB-lite"/>
    </source>
</evidence>
<reference evidence="2" key="1">
    <citation type="submission" date="2020-02" db="EMBL/GenBank/DDBJ databases">
        <authorList>
            <person name="Meier V. D."/>
        </authorList>
    </citation>
    <scope>NUCLEOTIDE SEQUENCE</scope>
    <source>
        <strain evidence="2">AVDCRST_MAG48</strain>
    </source>
</reference>
<organism evidence="2">
    <name type="scientific">uncultured Friedmanniella sp</name>
    <dbReference type="NCBI Taxonomy" id="335381"/>
    <lineage>
        <taxon>Bacteria</taxon>
        <taxon>Bacillati</taxon>
        <taxon>Actinomycetota</taxon>
        <taxon>Actinomycetes</taxon>
        <taxon>Propionibacteriales</taxon>
        <taxon>Nocardioidaceae</taxon>
        <taxon>Friedmanniella</taxon>
        <taxon>environmental samples</taxon>
    </lineage>
</organism>
<dbReference type="AlphaFoldDB" id="A0A6J4KNF2"/>
<accession>A0A6J4KNF2</accession>
<feature type="compositionally biased region" description="Low complexity" evidence="1">
    <location>
        <begin position="1"/>
        <end position="17"/>
    </location>
</feature>
<protein>
    <submittedName>
        <fullName evidence="2">Heat shock protein 60 family co-chaperone GroES</fullName>
    </submittedName>
</protein>
<evidence type="ECO:0000313" key="2">
    <source>
        <dbReference type="EMBL" id="CAA9309203.1"/>
    </source>
</evidence>
<keyword evidence="2" id="KW-0346">Stress response</keyword>
<feature type="non-terminal residue" evidence="2">
    <location>
        <position position="1"/>
    </location>
</feature>